<dbReference type="Gene3D" id="3.40.30.10">
    <property type="entry name" value="Glutaredoxin"/>
    <property type="match status" value="1"/>
</dbReference>
<evidence type="ECO:0000313" key="1">
    <source>
        <dbReference type="EMBL" id="KPJ63220.1"/>
    </source>
</evidence>
<dbReference type="SUPFAM" id="SSF52833">
    <property type="entry name" value="Thioredoxin-like"/>
    <property type="match status" value="1"/>
</dbReference>
<organism evidence="1 2">
    <name type="scientific">candidate division KD3-62 bacterium DG_56</name>
    <dbReference type="NCBI Taxonomy" id="1704032"/>
    <lineage>
        <taxon>Bacteria</taxon>
        <taxon>candidate division KD3-62</taxon>
    </lineage>
</organism>
<dbReference type="EMBL" id="LIZY01000090">
    <property type="protein sequence ID" value="KPJ63220.1"/>
    <property type="molecule type" value="Genomic_DNA"/>
</dbReference>
<proteinExistence type="predicted"/>
<protein>
    <submittedName>
        <fullName evidence="1">Uncharacterized protein</fullName>
    </submittedName>
</protein>
<dbReference type="AlphaFoldDB" id="A0A0S7XLH5"/>
<comment type="caution">
    <text evidence="1">The sequence shown here is derived from an EMBL/GenBank/DDBJ whole genome shotgun (WGS) entry which is preliminary data.</text>
</comment>
<accession>A0A0S7XLH5</accession>
<dbReference type="PANTHER" id="PTHR42852:SF13">
    <property type="entry name" value="PROTEIN DIPZ"/>
    <property type="match status" value="1"/>
</dbReference>
<name>A0A0S7XLH5_9BACT</name>
<dbReference type="InterPro" id="IPR050553">
    <property type="entry name" value="Thioredoxin_ResA/DsbE_sf"/>
</dbReference>
<evidence type="ECO:0000313" key="2">
    <source>
        <dbReference type="Proteomes" id="UP000052020"/>
    </source>
</evidence>
<gene>
    <name evidence="1" type="ORF">AMK68_04100</name>
</gene>
<dbReference type="Proteomes" id="UP000052020">
    <property type="component" value="Unassembled WGS sequence"/>
</dbReference>
<dbReference type="CDD" id="cd02966">
    <property type="entry name" value="TlpA_like_family"/>
    <property type="match status" value="1"/>
</dbReference>
<sequence length="133" mass="14946">MGEAPPSMAELRGSVVLVAFFRCRDEDARWMLNRLAAWDSHYRRVGLRVIAVHLREAELDNDRDAVTALVGSHPPFPIAMDSDLTCARRYAIRTSPALVIVGRQGRIRQAFEEVTHSGDVERALYGLLAEESR</sequence>
<dbReference type="InterPro" id="IPR036249">
    <property type="entry name" value="Thioredoxin-like_sf"/>
</dbReference>
<reference evidence="1 2" key="1">
    <citation type="journal article" date="2015" name="Microbiome">
        <title>Genomic resolution of linkages in carbon, nitrogen, and sulfur cycling among widespread estuary sediment bacteria.</title>
        <authorList>
            <person name="Baker B.J."/>
            <person name="Lazar C.S."/>
            <person name="Teske A.P."/>
            <person name="Dick G.J."/>
        </authorList>
    </citation>
    <scope>NUCLEOTIDE SEQUENCE [LARGE SCALE GENOMIC DNA]</scope>
    <source>
        <strain evidence="1">DG_56</strain>
    </source>
</reference>
<dbReference type="PANTHER" id="PTHR42852">
    <property type="entry name" value="THIOL:DISULFIDE INTERCHANGE PROTEIN DSBE"/>
    <property type="match status" value="1"/>
</dbReference>